<protein>
    <recommendedName>
        <fullName evidence="1">F-box/LRR-repeat protein 15/At3g58940/PEG3-like LRR domain-containing protein</fullName>
    </recommendedName>
</protein>
<gene>
    <name evidence="2" type="ORF">E2562_033718</name>
</gene>
<dbReference type="AlphaFoldDB" id="A0A6G1DSQ5"/>
<organism evidence="2 3">
    <name type="scientific">Oryza meyeriana var. granulata</name>
    <dbReference type="NCBI Taxonomy" id="110450"/>
    <lineage>
        <taxon>Eukaryota</taxon>
        <taxon>Viridiplantae</taxon>
        <taxon>Streptophyta</taxon>
        <taxon>Embryophyta</taxon>
        <taxon>Tracheophyta</taxon>
        <taxon>Spermatophyta</taxon>
        <taxon>Magnoliopsida</taxon>
        <taxon>Liliopsida</taxon>
        <taxon>Poales</taxon>
        <taxon>Poaceae</taxon>
        <taxon>BOP clade</taxon>
        <taxon>Oryzoideae</taxon>
        <taxon>Oryzeae</taxon>
        <taxon>Oryzinae</taxon>
        <taxon>Oryza</taxon>
        <taxon>Oryza meyeriana</taxon>
    </lineage>
</organism>
<evidence type="ECO:0000313" key="2">
    <source>
        <dbReference type="EMBL" id="KAF0915134.1"/>
    </source>
</evidence>
<name>A0A6G1DSQ5_9ORYZ</name>
<dbReference type="Pfam" id="PF24758">
    <property type="entry name" value="LRR_At5g56370"/>
    <property type="match status" value="1"/>
</dbReference>
<dbReference type="InterPro" id="IPR032675">
    <property type="entry name" value="LRR_dom_sf"/>
</dbReference>
<feature type="domain" description="F-box/LRR-repeat protein 15/At3g58940/PEG3-like LRR" evidence="1">
    <location>
        <begin position="22"/>
        <end position="150"/>
    </location>
</feature>
<evidence type="ECO:0000259" key="1">
    <source>
        <dbReference type="Pfam" id="PF24758"/>
    </source>
</evidence>
<sequence>MDRYSLSLLAQPLALRPALPPRLLAGRRLQELLVPLPSEPLPLLPSLLAYRSLCSADLTNCRLPAVAAGASSFPHLHELTLRYAFASSPVLHGLLTGCPALASLSLERVFGCRSLYVRTRTLCNLTVSVSLRRREELGEELQDLVVEDQPINGLQLSVFALYVDEEMASIICNSLPRLKKLEIPNSNMSCAAIIRFLDCLEELEYLDISGYETSAISSAMLRKASRLNIFIWNSKFELGEFMDCSNC</sequence>
<keyword evidence="3" id="KW-1185">Reference proteome</keyword>
<dbReference type="OrthoDB" id="1108417at2759"/>
<dbReference type="InterPro" id="IPR055411">
    <property type="entry name" value="LRR_FXL15/At3g58940/PEG3-like"/>
</dbReference>
<comment type="caution">
    <text evidence="2">The sequence shown here is derived from an EMBL/GenBank/DDBJ whole genome shotgun (WGS) entry which is preliminary data.</text>
</comment>
<accession>A0A6G1DSQ5</accession>
<proteinExistence type="predicted"/>
<dbReference type="Proteomes" id="UP000479710">
    <property type="component" value="Unassembled WGS sequence"/>
</dbReference>
<dbReference type="Gene3D" id="3.80.10.10">
    <property type="entry name" value="Ribonuclease Inhibitor"/>
    <property type="match status" value="1"/>
</dbReference>
<dbReference type="SUPFAM" id="SSF52047">
    <property type="entry name" value="RNI-like"/>
    <property type="match status" value="1"/>
</dbReference>
<reference evidence="2 3" key="1">
    <citation type="submission" date="2019-11" db="EMBL/GenBank/DDBJ databases">
        <title>Whole genome sequence of Oryza granulata.</title>
        <authorList>
            <person name="Li W."/>
        </authorList>
    </citation>
    <scope>NUCLEOTIDE SEQUENCE [LARGE SCALE GENOMIC DNA]</scope>
    <source>
        <strain evidence="3">cv. Menghai</strain>
        <tissue evidence="2">Leaf</tissue>
    </source>
</reference>
<feature type="non-terminal residue" evidence="2">
    <location>
        <position position="247"/>
    </location>
</feature>
<dbReference type="EMBL" id="SPHZ02000006">
    <property type="protein sequence ID" value="KAF0915134.1"/>
    <property type="molecule type" value="Genomic_DNA"/>
</dbReference>
<evidence type="ECO:0000313" key="3">
    <source>
        <dbReference type="Proteomes" id="UP000479710"/>
    </source>
</evidence>